<dbReference type="AlphaFoldDB" id="R6U3E0"/>
<dbReference type="EMBL" id="CBFW010000237">
    <property type="protein sequence ID" value="CDC74581.1"/>
    <property type="molecule type" value="Genomic_DNA"/>
</dbReference>
<dbReference type="InterPro" id="IPR036705">
    <property type="entry name" value="Ribosyl_crysJ1_sf"/>
</dbReference>
<proteinExistence type="predicted"/>
<organism evidence="2 3">
    <name type="scientific">Candidatus Colimorpha enterica</name>
    <dbReference type="NCBI Taxonomy" id="3083063"/>
    <lineage>
        <taxon>Bacteria</taxon>
        <taxon>Pseudomonadati</taxon>
        <taxon>Bacteroidota</taxon>
        <taxon>Bacteroidia</taxon>
        <taxon>Bacteroidales</taxon>
        <taxon>Candidatus Colimorpha</taxon>
    </lineage>
</organism>
<name>R6U3E0_9BACT</name>
<dbReference type="STRING" id="1263015.BN580_01550"/>
<accession>R6U3E0</accession>
<sequence>MTDEGYDTEAALSPSDGEAPLPFPDYVNSEQVTEESERRWREAYERLWALRGNGIRADYRYDEPMGYENIISAAAGCPVYGKLSEEEYRDRIIGAVCGRAAGVILGKPVEMGFDRKKIREYLESVGEYPLNDWISAYSPVLDLRLREDCLPSTKGNVAYVQPDDDIHYTILALLLAERKGMGFTLNDVGENWLDNVPYHWFWCASRQAYYRMVNFEDSIPRETQIAEVPAVPDDYSQLFWMDYRDSHVEVPHREYDGFYPYLWWAEQHFFGNDVKVGGRLSYPLTNETRASEADYEGIRCLYPEYADEKNASPHTWHAAEMFLYFTDKQ</sequence>
<protein>
    <submittedName>
        <fullName evidence="2">ADP-ribosylation/Crystallin J1</fullName>
    </submittedName>
</protein>
<evidence type="ECO:0000313" key="2">
    <source>
        <dbReference type="EMBL" id="CDC74581.1"/>
    </source>
</evidence>
<dbReference type="Gene3D" id="1.10.4080.10">
    <property type="entry name" value="ADP-ribosylation/Crystallin J1"/>
    <property type="match status" value="1"/>
</dbReference>
<gene>
    <name evidence="2" type="ORF">BN580_01550</name>
</gene>
<evidence type="ECO:0000313" key="3">
    <source>
        <dbReference type="Proteomes" id="UP000017938"/>
    </source>
</evidence>
<dbReference type="Proteomes" id="UP000017938">
    <property type="component" value="Unassembled WGS sequence"/>
</dbReference>
<dbReference type="SUPFAM" id="SSF101478">
    <property type="entry name" value="ADP-ribosylglycohydrolase"/>
    <property type="match status" value="1"/>
</dbReference>
<reference evidence="2" key="1">
    <citation type="submission" date="2012-11" db="EMBL/GenBank/DDBJ databases">
        <title>Dependencies among metagenomic species, viruses, plasmids and units of genetic variation.</title>
        <authorList>
            <person name="Nielsen H.B."/>
            <person name="Almeida M."/>
            <person name="Juncker A.S."/>
            <person name="Rasmussen S."/>
            <person name="Li J."/>
            <person name="Sunagawa S."/>
            <person name="Plichta D."/>
            <person name="Gautier L."/>
            <person name="Le Chatelier E."/>
            <person name="Peletier E."/>
            <person name="Bonde I."/>
            <person name="Nielsen T."/>
            <person name="Manichanh C."/>
            <person name="Arumugam M."/>
            <person name="Batto J."/>
            <person name="Santos M.B.Q.D."/>
            <person name="Blom N."/>
            <person name="Borruel N."/>
            <person name="Burgdorf K.S."/>
            <person name="Boumezbeur F."/>
            <person name="Casellas F."/>
            <person name="Dore J."/>
            <person name="Guarner F."/>
            <person name="Hansen T."/>
            <person name="Hildebrand F."/>
            <person name="Kaas R.S."/>
            <person name="Kennedy S."/>
            <person name="Kristiansen K."/>
            <person name="Kultima J.R."/>
            <person name="Leonard P."/>
            <person name="Levenez F."/>
            <person name="Lund O."/>
            <person name="Moumen B."/>
            <person name="Le Paslier D."/>
            <person name="Pons N."/>
            <person name="Pedersen O."/>
            <person name="Prifti E."/>
            <person name="Qin J."/>
            <person name="Raes J."/>
            <person name="Tap J."/>
            <person name="Tims S."/>
            <person name="Ussery D.W."/>
            <person name="Yamada T."/>
            <person name="MetaHit consortium"/>
            <person name="Renault P."/>
            <person name="Sicheritz-Ponten T."/>
            <person name="Bork P."/>
            <person name="Wang J."/>
            <person name="Brunak S."/>
            <person name="Ehrlich S.D."/>
        </authorList>
    </citation>
    <scope>NUCLEOTIDE SEQUENCE [LARGE SCALE GENOMIC DNA]</scope>
</reference>
<comment type="caution">
    <text evidence="2">The sequence shown here is derived from an EMBL/GenBank/DDBJ whole genome shotgun (WGS) entry which is preliminary data.</text>
</comment>
<feature type="region of interest" description="Disordered" evidence="1">
    <location>
        <begin position="1"/>
        <end position="25"/>
    </location>
</feature>
<evidence type="ECO:0000256" key="1">
    <source>
        <dbReference type="SAM" id="MobiDB-lite"/>
    </source>
</evidence>